<evidence type="ECO:0000313" key="1">
    <source>
        <dbReference type="EMBL" id="JAH27957.1"/>
    </source>
</evidence>
<dbReference type="EMBL" id="GBXM01080620">
    <property type="protein sequence ID" value="JAH27957.1"/>
    <property type="molecule type" value="Transcribed_RNA"/>
</dbReference>
<protein>
    <submittedName>
        <fullName evidence="1">Uncharacterized protein</fullName>
    </submittedName>
</protein>
<reference evidence="1" key="2">
    <citation type="journal article" date="2015" name="Fish Shellfish Immunol.">
        <title>Early steps in the European eel (Anguilla anguilla)-Vibrio vulnificus interaction in the gills: Role of the RtxA13 toxin.</title>
        <authorList>
            <person name="Callol A."/>
            <person name="Pajuelo D."/>
            <person name="Ebbesson L."/>
            <person name="Teles M."/>
            <person name="MacKenzie S."/>
            <person name="Amaro C."/>
        </authorList>
    </citation>
    <scope>NUCLEOTIDE SEQUENCE</scope>
</reference>
<name>A0A0E9RGM5_ANGAN</name>
<dbReference type="AlphaFoldDB" id="A0A0E9RGM5"/>
<accession>A0A0E9RGM5</accession>
<proteinExistence type="predicted"/>
<sequence>MDFSVDRFMQDIRVHSFNLAIPYFSIKVLHHDHTQNLGSTTLQ</sequence>
<reference evidence="1" key="1">
    <citation type="submission" date="2014-11" db="EMBL/GenBank/DDBJ databases">
        <authorList>
            <person name="Amaro Gonzalez C."/>
        </authorList>
    </citation>
    <scope>NUCLEOTIDE SEQUENCE</scope>
</reference>
<organism evidence="1">
    <name type="scientific">Anguilla anguilla</name>
    <name type="common">European freshwater eel</name>
    <name type="synonym">Muraena anguilla</name>
    <dbReference type="NCBI Taxonomy" id="7936"/>
    <lineage>
        <taxon>Eukaryota</taxon>
        <taxon>Metazoa</taxon>
        <taxon>Chordata</taxon>
        <taxon>Craniata</taxon>
        <taxon>Vertebrata</taxon>
        <taxon>Euteleostomi</taxon>
        <taxon>Actinopterygii</taxon>
        <taxon>Neopterygii</taxon>
        <taxon>Teleostei</taxon>
        <taxon>Anguilliformes</taxon>
        <taxon>Anguillidae</taxon>
        <taxon>Anguilla</taxon>
    </lineage>
</organism>